<dbReference type="AlphaFoldDB" id="A0A2V3DWG7"/>
<proteinExistence type="predicted"/>
<dbReference type="Proteomes" id="UP000246303">
    <property type="component" value="Unassembled WGS sequence"/>
</dbReference>
<evidence type="ECO:0000313" key="1">
    <source>
        <dbReference type="EMBL" id="PXA64928.1"/>
    </source>
</evidence>
<organism evidence="1 2">
    <name type="scientific">Arthrobacter psychrochitiniphilus</name>
    <dbReference type="NCBI Taxonomy" id="291045"/>
    <lineage>
        <taxon>Bacteria</taxon>
        <taxon>Bacillati</taxon>
        <taxon>Actinomycetota</taxon>
        <taxon>Actinomycetes</taxon>
        <taxon>Micrococcales</taxon>
        <taxon>Micrococcaceae</taxon>
        <taxon>Arthrobacter</taxon>
    </lineage>
</organism>
<evidence type="ECO:0000313" key="2">
    <source>
        <dbReference type="Proteomes" id="UP000246303"/>
    </source>
</evidence>
<keyword evidence="2" id="KW-1185">Reference proteome</keyword>
<reference evidence="1 2" key="1">
    <citation type="submission" date="2018-05" db="EMBL/GenBank/DDBJ databases">
        <title>Genetic diversity of glacier-inhabiting Cryobacterium bacteria in China and description of Cryobacterium mengkeensis sp. nov. and Arthrobacter glacialis sp. nov.</title>
        <authorList>
            <person name="Liu Q."/>
            <person name="Xin Y.-H."/>
        </authorList>
    </citation>
    <scope>NUCLEOTIDE SEQUENCE [LARGE SCALE GENOMIC DNA]</scope>
    <source>
        <strain evidence="1 2">GP3</strain>
    </source>
</reference>
<sequence length="93" mass="9640">MGAPSKQAALFAKSLKDRLSGPVSVNSYELGSEAVAGPKYPAVAATTEVPQRIVAAFWGVTVNGAFASIYAGSPAATTPTASHPYWHSTCRWG</sequence>
<dbReference type="EMBL" id="QHLZ01000007">
    <property type="protein sequence ID" value="PXA64928.1"/>
    <property type="molecule type" value="Genomic_DNA"/>
</dbReference>
<comment type="caution">
    <text evidence="1">The sequence shown here is derived from an EMBL/GenBank/DDBJ whole genome shotgun (WGS) entry which is preliminary data.</text>
</comment>
<protein>
    <submittedName>
        <fullName evidence="1">Uncharacterized protein</fullName>
    </submittedName>
</protein>
<accession>A0A2V3DWG7</accession>
<gene>
    <name evidence="1" type="ORF">CVS29_12090</name>
</gene>
<name>A0A2V3DWG7_9MICC</name>